<dbReference type="GO" id="GO:0005739">
    <property type="term" value="C:mitochondrion"/>
    <property type="evidence" value="ECO:0007669"/>
    <property type="project" value="UniProtKB-SubCell"/>
</dbReference>
<evidence type="ECO:0000313" key="7">
    <source>
        <dbReference type="Proteomes" id="UP000002748"/>
    </source>
</evidence>
<sequence>MASLSRSLLRQAVAGPARLSAPRVRLSARALSTTPAFRAENTPGPAVTPTNRITVTLDHRNLKTPEGAKMVIPKERQLLAMMIAAEWENQDQVLKQYALPLTSLASRALDGMKDPKIKEGVIDALLAYLDTDTICVAEQTPETIAKFRNILEDMDPFQLAAMERAVYATKSFVIGLALVEGRITAHEAALASHVEVASQIERWGEVEDSHDVDYQDIRRALGSAAVALHKLH</sequence>
<dbReference type="KEGG" id="tasa:A1Q1_01019"/>
<evidence type="ECO:0000256" key="3">
    <source>
        <dbReference type="ARBA" id="ARBA00022946"/>
    </source>
</evidence>
<keyword evidence="4" id="KW-0496">Mitochondrion</keyword>
<dbReference type="HOGENOM" id="CLU_047893_1_0_1"/>
<dbReference type="VEuPathDB" id="FungiDB:A1Q1_01019"/>
<dbReference type="EMBL" id="ALBS01000145">
    <property type="protein sequence ID" value="EJT49867.1"/>
    <property type="molecule type" value="Genomic_DNA"/>
</dbReference>
<gene>
    <name evidence="6" type="ORF">A1Q1_01019</name>
</gene>
<dbReference type="PANTHER" id="PTHR21013:SF10">
    <property type="entry name" value="ATP SYNTHASE MITOCHONDRIAL F1 COMPLEX ASSEMBLY FACTOR 2"/>
    <property type="match status" value="1"/>
</dbReference>
<evidence type="ECO:0000256" key="2">
    <source>
        <dbReference type="ARBA" id="ARBA00008231"/>
    </source>
</evidence>
<comment type="similarity">
    <text evidence="2">Belongs to the ATP12 family.</text>
</comment>
<comment type="subcellular location">
    <subcellularLocation>
        <location evidence="1">Mitochondrion</location>
    </subcellularLocation>
</comment>
<dbReference type="Proteomes" id="UP000002748">
    <property type="component" value="Unassembled WGS sequence"/>
</dbReference>
<evidence type="ECO:0000256" key="1">
    <source>
        <dbReference type="ARBA" id="ARBA00004173"/>
    </source>
</evidence>
<comment type="caution">
    <text evidence="6">The sequence shown here is derived from an EMBL/GenBank/DDBJ whole genome shotgun (WGS) entry which is preliminary data.</text>
</comment>
<name>J6F3Q1_TRIAS</name>
<reference evidence="6 7" key="1">
    <citation type="journal article" date="2012" name="Eukaryot. Cell">
        <title>Draft genome sequence of CBS 2479, the standard type strain of Trichosporon asahii.</title>
        <authorList>
            <person name="Yang R.Y."/>
            <person name="Li H.T."/>
            <person name="Zhu H."/>
            <person name="Zhou G.P."/>
            <person name="Wang M."/>
            <person name="Wang L."/>
        </authorList>
    </citation>
    <scope>NUCLEOTIDE SEQUENCE [LARGE SCALE GENOMIC DNA]</scope>
    <source>
        <strain evidence="7">ATCC 90039 / CBS 2479 / JCM 2466 / KCTC 7840 / NCYC 2677 / UAMH 7654</strain>
    </source>
</reference>
<evidence type="ECO:0000256" key="4">
    <source>
        <dbReference type="ARBA" id="ARBA00023128"/>
    </source>
</evidence>
<dbReference type="InterPro" id="IPR023335">
    <property type="entry name" value="ATP12_ortho_dom_sf"/>
</dbReference>
<organism evidence="6 7">
    <name type="scientific">Trichosporon asahii var. asahii (strain ATCC 90039 / CBS 2479 / JCM 2466 / KCTC 7840 / NBRC 103889/ NCYC 2677 / UAMH 7654)</name>
    <name type="common">Yeast</name>
    <dbReference type="NCBI Taxonomy" id="1186058"/>
    <lineage>
        <taxon>Eukaryota</taxon>
        <taxon>Fungi</taxon>
        <taxon>Dikarya</taxon>
        <taxon>Basidiomycota</taxon>
        <taxon>Agaricomycotina</taxon>
        <taxon>Tremellomycetes</taxon>
        <taxon>Trichosporonales</taxon>
        <taxon>Trichosporonaceae</taxon>
        <taxon>Trichosporon</taxon>
    </lineage>
</organism>
<keyword evidence="5" id="KW-0143">Chaperone</keyword>
<dbReference type="AlphaFoldDB" id="J6F3Q1"/>
<evidence type="ECO:0000313" key="6">
    <source>
        <dbReference type="EMBL" id="EJT49867.1"/>
    </source>
</evidence>
<dbReference type="PANTHER" id="PTHR21013">
    <property type="entry name" value="ATP SYNTHASE MITOCHONDRIAL F1 COMPLEX ASSEMBLY FACTOR 2/ATP12 PROTEIN, MITOCHONDRIAL PRECURSOR"/>
    <property type="match status" value="1"/>
</dbReference>
<dbReference type="InterPro" id="IPR011419">
    <property type="entry name" value="ATP12_ATP_synth-F1-assembly"/>
</dbReference>
<dbReference type="Pfam" id="PF07542">
    <property type="entry name" value="ATP12"/>
    <property type="match status" value="1"/>
</dbReference>
<dbReference type="GO" id="GO:0033615">
    <property type="term" value="P:mitochondrial proton-transporting ATP synthase complex assembly"/>
    <property type="evidence" value="ECO:0007669"/>
    <property type="project" value="TreeGrafter"/>
</dbReference>
<evidence type="ECO:0000256" key="5">
    <source>
        <dbReference type="ARBA" id="ARBA00023186"/>
    </source>
</evidence>
<protein>
    <submittedName>
        <fullName evidence="6">Uncharacterized protein</fullName>
    </submittedName>
</protein>
<keyword evidence="3" id="KW-0809">Transit peptide</keyword>
<dbReference type="GeneID" id="25984533"/>
<dbReference type="SUPFAM" id="SSF160909">
    <property type="entry name" value="ATP12-like"/>
    <property type="match status" value="1"/>
</dbReference>
<dbReference type="RefSeq" id="XP_014181117.1">
    <property type="nucleotide sequence ID" value="XM_014325642.1"/>
</dbReference>
<accession>J6F3Q1</accession>
<dbReference type="Gene3D" id="3.30.2180.10">
    <property type="entry name" value="ATP12-like"/>
    <property type="match status" value="1"/>
</dbReference>
<dbReference type="InterPro" id="IPR042272">
    <property type="entry name" value="ATP12_ATP_synth-F1-assembly_N"/>
</dbReference>
<dbReference type="Gene3D" id="1.10.3580.10">
    <property type="entry name" value="ATP12 ATPase"/>
    <property type="match status" value="2"/>
</dbReference>
<dbReference type="OrthoDB" id="5673at2759"/>
<proteinExistence type="inferred from homology"/>